<accession>A0A0P1AHE2</accession>
<dbReference type="Proteomes" id="UP000054928">
    <property type="component" value="Unassembled WGS sequence"/>
</dbReference>
<keyword evidence="2" id="KW-1185">Reference proteome</keyword>
<dbReference type="RefSeq" id="XP_024576703.1">
    <property type="nucleotide sequence ID" value="XM_024725980.2"/>
</dbReference>
<reference evidence="2" key="1">
    <citation type="submission" date="2014-09" db="EMBL/GenBank/DDBJ databases">
        <authorList>
            <person name="Sharma Rahul"/>
            <person name="Thines Marco"/>
        </authorList>
    </citation>
    <scope>NUCLEOTIDE SEQUENCE [LARGE SCALE GENOMIC DNA]</scope>
</reference>
<name>A0A0P1AHE2_PLAHL</name>
<sequence length="81" mass="9479">MARLSCLLAFYQLIKQNYSFFSRCKIVIVRDQTLYMGGTYVILRDMILYMGELEITTTITRRWVRVPTSTSTAHHVNSKVK</sequence>
<organism evidence="1 2">
    <name type="scientific">Plasmopara halstedii</name>
    <name type="common">Downy mildew of sunflower</name>
    <dbReference type="NCBI Taxonomy" id="4781"/>
    <lineage>
        <taxon>Eukaryota</taxon>
        <taxon>Sar</taxon>
        <taxon>Stramenopiles</taxon>
        <taxon>Oomycota</taxon>
        <taxon>Peronosporomycetes</taxon>
        <taxon>Peronosporales</taxon>
        <taxon>Peronosporaceae</taxon>
        <taxon>Plasmopara</taxon>
    </lineage>
</organism>
<protein>
    <submittedName>
        <fullName evidence="1">Uncharacterized protein</fullName>
    </submittedName>
</protein>
<evidence type="ECO:0000313" key="2">
    <source>
        <dbReference type="Proteomes" id="UP000054928"/>
    </source>
</evidence>
<evidence type="ECO:0000313" key="1">
    <source>
        <dbReference type="EMBL" id="CEG40334.1"/>
    </source>
</evidence>
<dbReference type="AlphaFoldDB" id="A0A0P1AHE2"/>
<proteinExistence type="predicted"/>
<dbReference type="EMBL" id="CCYD01000472">
    <property type="protein sequence ID" value="CEG40334.1"/>
    <property type="molecule type" value="Genomic_DNA"/>
</dbReference>
<dbReference type="GeneID" id="36410467"/>